<protein>
    <submittedName>
        <fullName evidence="3">Histidine kinase</fullName>
    </submittedName>
</protein>
<keyword evidence="2" id="KW-1134">Transmembrane beta strand</keyword>
<dbReference type="InterPro" id="IPR010131">
    <property type="entry name" value="MdtP/NodT-like"/>
</dbReference>
<keyword evidence="2" id="KW-0472">Membrane</keyword>
<evidence type="ECO:0000313" key="4">
    <source>
        <dbReference type="Proteomes" id="UP000239724"/>
    </source>
</evidence>
<comment type="subcellular location">
    <subcellularLocation>
        <location evidence="2">Cell membrane</location>
        <topology evidence="2">Lipid-anchor</topology>
    </subcellularLocation>
</comment>
<keyword evidence="2" id="KW-0449">Lipoprotein</keyword>
<dbReference type="InterPro" id="IPR003423">
    <property type="entry name" value="OMP_efflux"/>
</dbReference>
<gene>
    <name evidence="3" type="ORF">CCS01_30315</name>
</gene>
<keyword evidence="4" id="KW-1185">Reference proteome</keyword>
<dbReference type="OrthoDB" id="9783100at2"/>
<dbReference type="GO" id="GO:0005886">
    <property type="term" value="C:plasma membrane"/>
    <property type="evidence" value="ECO:0007669"/>
    <property type="project" value="UniProtKB-SubCell"/>
</dbReference>
<evidence type="ECO:0000313" key="3">
    <source>
        <dbReference type="EMBL" id="PPQ26321.1"/>
    </source>
</evidence>
<dbReference type="PANTHER" id="PTHR30203">
    <property type="entry name" value="OUTER MEMBRANE CATION EFFLUX PROTEIN"/>
    <property type="match status" value="1"/>
</dbReference>
<dbReference type="SUPFAM" id="SSF56954">
    <property type="entry name" value="Outer membrane efflux proteins (OEP)"/>
    <property type="match status" value="1"/>
</dbReference>
<sequence length="491" mass="51901">MRPLALALLLTTAACTVGPDFKRPAAPDVTGYAPDGLPARTASADAVAGAAQYFDMGKDIPAQWWTLFRSQPLNDLVVQSLKANPTVDAARAALRQAQENERAQVGGYFPQISAGLSGSRNLTPTRTVAPFSSSGNPYYSLITPELNVSFVPDVFGANARAVESLAAQAENQRFELEATYLTLSSNVVAAAIQEASLRGQVAATQQTIAIETNLLNILRRQMALGQVAGVEVATQEAALAQARQALPPLQKQLAQQRDLLAVLAGRYPSEDVAARFEIASLHLPQEIPVSLPAKLVVQRPDVRAAEATLHATSAQIGVAVAARLPQLTLTAQLGNQAESISSLFLPGTNFWTLGAGLTTPLFEGGTLLHRQRAAQAAFDQAAAQYRNTVLTAMQNVADTLHALQSDADALVAAVETQRATARTLAITRKQLALGQVAYLTLLNAQQTDQQARLAVVQAQASRLADTAALFQALGGGWWNRPGVADAGANQP</sequence>
<dbReference type="EMBL" id="NHRY01000270">
    <property type="protein sequence ID" value="PPQ26321.1"/>
    <property type="molecule type" value="Genomic_DNA"/>
</dbReference>
<keyword evidence="3" id="KW-0418">Kinase</keyword>
<dbReference type="PROSITE" id="PS51257">
    <property type="entry name" value="PROKAR_LIPOPROTEIN"/>
    <property type="match status" value="1"/>
</dbReference>
<proteinExistence type="inferred from homology"/>
<dbReference type="GO" id="GO:0016301">
    <property type="term" value="F:kinase activity"/>
    <property type="evidence" value="ECO:0007669"/>
    <property type="project" value="UniProtKB-KW"/>
</dbReference>
<comment type="similarity">
    <text evidence="1 2">Belongs to the outer membrane factor (OMF) (TC 1.B.17) family.</text>
</comment>
<keyword evidence="2" id="KW-0564">Palmitate</keyword>
<name>A0A2S6MVC8_RHOGL</name>
<evidence type="ECO:0000256" key="2">
    <source>
        <dbReference type="RuleBase" id="RU362097"/>
    </source>
</evidence>
<organism evidence="3 4">
    <name type="scientific">Rhodopila globiformis</name>
    <name type="common">Rhodopseudomonas globiformis</name>
    <dbReference type="NCBI Taxonomy" id="1071"/>
    <lineage>
        <taxon>Bacteria</taxon>
        <taxon>Pseudomonadati</taxon>
        <taxon>Pseudomonadota</taxon>
        <taxon>Alphaproteobacteria</taxon>
        <taxon>Acetobacterales</taxon>
        <taxon>Acetobacteraceae</taxon>
        <taxon>Rhodopila</taxon>
    </lineage>
</organism>
<reference evidence="3 4" key="1">
    <citation type="journal article" date="2018" name="Arch. Microbiol.">
        <title>New insights into the metabolic potential of the phototrophic purple bacterium Rhodopila globiformis DSM 161(T) from its draft genome sequence and evidence for a vanadium-dependent nitrogenase.</title>
        <authorList>
            <person name="Imhoff J.F."/>
            <person name="Rahn T."/>
            <person name="Kunzel S."/>
            <person name="Neulinger S.C."/>
        </authorList>
    </citation>
    <scope>NUCLEOTIDE SEQUENCE [LARGE SCALE GENOMIC DNA]</scope>
    <source>
        <strain evidence="3 4">DSM 161</strain>
    </source>
</reference>
<dbReference type="RefSeq" id="WP_104522784.1">
    <property type="nucleotide sequence ID" value="NZ_NHRY01000270.1"/>
</dbReference>
<comment type="caution">
    <text evidence="3">The sequence shown here is derived from an EMBL/GenBank/DDBJ whole genome shotgun (WGS) entry which is preliminary data.</text>
</comment>
<dbReference type="NCBIfam" id="TIGR01845">
    <property type="entry name" value="outer_NodT"/>
    <property type="match status" value="1"/>
</dbReference>
<keyword evidence="2" id="KW-0812">Transmembrane</keyword>
<dbReference type="Proteomes" id="UP000239724">
    <property type="component" value="Unassembled WGS sequence"/>
</dbReference>
<dbReference type="PANTHER" id="PTHR30203:SF33">
    <property type="entry name" value="BLR4455 PROTEIN"/>
    <property type="match status" value="1"/>
</dbReference>
<dbReference type="Gene3D" id="2.20.200.10">
    <property type="entry name" value="Outer membrane efflux proteins (OEP)"/>
    <property type="match status" value="1"/>
</dbReference>
<dbReference type="Gene3D" id="1.20.1600.10">
    <property type="entry name" value="Outer membrane efflux proteins (OEP)"/>
    <property type="match status" value="1"/>
</dbReference>
<evidence type="ECO:0000256" key="1">
    <source>
        <dbReference type="ARBA" id="ARBA00007613"/>
    </source>
</evidence>
<dbReference type="GO" id="GO:0015562">
    <property type="term" value="F:efflux transmembrane transporter activity"/>
    <property type="evidence" value="ECO:0007669"/>
    <property type="project" value="InterPro"/>
</dbReference>
<dbReference type="Pfam" id="PF02321">
    <property type="entry name" value="OEP"/>
    <property type="match status" value="2"/>
</dbReference>
<dbReference type="AlphaFoldDB" id="A0A2S6MVC8"/>
<keyword evidence="3" id="KW-0808">Transferase</keyword>
<accession>A0A2S6MVC8</accession>